<dbReference type="Proteomes" id="UP000184147">
    <property type="component" value="Unassembled WGS sequence"/>
</dbReference>
<sequence length="160" mass="18943">MMAVKKIINLAVLGLSTFLVWEVLFFANTLIKPILWEIHTIYTLTLSTYVFLFIRINDTYLDVLKVGLRVSFRVWLIIILAFVMQNRYKNQPLLLTFTFVFGYLEGLIDLNAWLKNSPQKESKLFNTDEKMNRLYKTLFYMHFIHILSALFAFVISLFLQ</sequence>
<accession>A0A1M5D662</accession>
<dbReference type="EMBL" id="FQVQ01000014">
    <property type="protein sequence ID" value="SHF62464.1"/>
    <property type="molecule type" value="Genomic_DNA"/>
</dbReference>
<proteinExistence type="predicted"/>
<gene>
    <name evidence="2" type="ORF">SAMN05444377_11411</name>
</gene>
<feature type="transmembrane region" description="Helical" evidence="1">
    <location>
        <begin position="91"/>
        <end position="114"/>
    </location>
</feature>
<feature type="transmembrane region" description="Helical" evidence="1">
    <location>
        <begin position="138"/>
        <end position="159"/>
    </location>
</feature>
<reference evidence="2 3" key="1">
    <citation type="submission" date="2016-11" db="EMBL/GenBank/DDBJ databases">
        <authorList>
            <person name="Jaros S."/>
            <person name="Januszkiewicz K."/>
            <person name="Wedrychowicz H."/>
        </authorList>
    </citation>
    <scope>NUCLEOTIDE SEQUENCE [LARGE SCALE GENOMIC DNA]</scope>
    <source>
        <strain evidence="2 3">DSM 25660</strain>
    </source>
</reference>
<keyword evidence="1" id="KW-0812">Transmembrane</keyword>
<feature type="transmembrane region" description="Helical" evidence="1">
    <location>
        <begin position="66"/>
        <end position="85"/>
    </location>
</feature>
<evidence type="ECO:0000313" key="3">
    <source>
        <dbReference type="Proteomes" id="UP000184147"/>
    </source>
</evidence>
<evidence type="ECO:0000313" key="2">
    <source>
        <dbReference type="EMBL" id="SHF62464.1"/>
    </source>
</evidence>
<keyword evidence="3" id="KW-1185">Reference proteome</keyword>
<keyword evidence="1" id="KW-0472">Membrane</keyword>
<protein>
    <submittedName>
        <fullName evidence="2">Uncharacterized protein</fullName>
    </submittedName>
</protein>
<organism evidence="2 3">
    <name type="scientific">Flavobacterium fontis</name>
    <dbReference type="NCBI Taxonomy" id="1124188"/>
    <lineage>
        <taxon>Bacteria</taxon>
        <taxon>Pseudomonadati</taxon>
        <taxon>Bacteroidota</taxon>
        <taxon>Flavobacteriia</taxon>
        <taxon>Flavobacteriales</taxon>
        <taxon>Flavobacteriaceae</taxon>
        <taxon>Flavobacterium</taxon>
    </lineage>
</organism>
<evidence type="ECO:0000256" key="1">
    <source>
        <dbReference type="SAM" id="Phobius"/>
    </source>
</evidence>
<keyword evidence="1" id="KW-1133">Transmembrane helix</keyword>
<dbReference type="RefSeq" id="WP_143161784.1">
    <property type="nucleotide sequence ID" value="NZ_FQVQ01000014.1"/>
</dbReference>
<feature type="transmembrane region" description="Helical" evidence="1">
    <location>
        <begin position="7"/>
        <end position="28"/>
    </location>
</feature>
<name>A0A1M5D662_9FLAO</name>
<dbReference type="AlphaFoldDB" id="A0A1M5D662"/>
<feature type="transmembrane region" description="Helical" evidence="1">
    <location>
        <begin position="34"/>
        <end position="54"/>
    </location>
</feature>